<protein>
    <submittedName>
        <fullName evidence="1">Phage tail sheath protein FI-like protein</fullName>
    </submittedName>
</protein>
<dbReference type="AlphaFoldDB" id="D0LLS0"/>
<evidence type="ECO:0000313" key="1">
    <source>
        <dbReference type="EMBL" id="ACY13287.1"/>
    </source>
</evidence>
<keyword evidence="2" id="KW-1185">Reference proteome</keyword>
<dbReference type="STRING" id="502025.Hoch_0655"/>
<organism evidence="1 2">
    <name type="scientific">Haliangium ochraceum (strain DSM 14365 / JCM 11303 / SMP-2)</name>
    <dbReference type="NCBI Taxonomy" id="502025"/>
    <lineage>
        <taxon>Bacteria</taxon>
        <taxon>Pseudomonadati</taxon>
        <taxon>Myxococcota</taxon>
        <taxon>Polyangia</taxon>
        <taxon>Haliangiales</taxon>
        <taxon>Kofleriaceae</taxon>
        <taxon>Haliangium</taxon>
    </lineage>
</organism>
<accession>D0LLS0</accession>
<gene>
    <name evidence="1" type="ordered locus">Hoch_0655</name>
</gene>
<dbReference type="HOGENOM" id="CLU_009303_1_0_7"/>
<sequence length="740" mass="77111">MIMEAQLLSSKVVVLEEEPRVRGIPAAPTSVVGAVGVTERGPIGQPTLVTSFEEFRAVFGGFTQASDLALAAMGFFENGGSQLWIVRTVHYTDVTDSDTQTAKRAVGYLLAPETPTPAVIPGAIPAPFPLASGARVVLSVAGGADQTATFTGAAAQVQTGAGPFALADGQVLTVRVDDGAEQMVLFSAQDFDDITAAQADEVAAVIDAAVDGGVAFVSDAGLLTLRSATAGTGSAIEVTGGSANPALGLPLEAAAGTGNVADLAAVTAAEVKAIVEAAIAGVQVETTAEGLLDLRTAAVGASAALQARPATAAAFGLDTDLHTGSDAGTARAVRIEGKDPGAYANRVEVEVRAPVSGDAGHFDLVVIEDGVYRETFANVSMNPESTRHVERVVNDSRSGSMLVRVVDERLPGAPVPDAQTALLLGGDDGLAELGDADFIGNEAGKTGLRALDPVQGLSLLMVPGCATPAVHFAMLRYCEVDRRGSMFAVLDPPAAHSAVDMVRYVQEDAALLNLSEYGAIYWPRVKVLNPTKSVLGAEEQLTVPPSGILCGVYARTDGARPGGVYDPPAGIERGRLFGVLGFETDEVLEEAKRDLVYPKRINPLTTGPGLPRYIDGGRTLKAHGNFPYVAERRGVIFIEQSLRQGLQFARHQNNTEGLRAQVRRTIASFLLSQMQLGAFRAREPAKAFFVDVSEQLNTPTVIFAGKLVARIGLATNKPAEFVVLKIAQDTRALDAQLASA</sequence>
<dbReference type="PANTHER" id="PTHR35861">
    <property type="match status" value="1"/>
</dbReference>
<proteinExistence type="predicted"/>
<dbReference type="InterPro" id="IPR052042">
    <property type="entry name" value="Tail_sheath_structural"/>
</dbReference>
<evidence type="ECO:0000313" key="2">
    <source>
        <dbReference type="Proteomes" id="UP000001880"/>
    </source>
</evidence>
<dbReference type="Gene3D" id="3.40.50.11780">
    <property type="match status" value="2"/>
</dbReference>
<reference evidence="1 2" key="1">
    <citation type="journal article" date="2010" name="Stand. Genomic Sci.">
        <title>Complete genome sequence of Haliangium ochraceum type strain (SMP-2).</title>
        <authorList>
            <consortium name="US DOE Joint Genome Institute (JGI-PGF)"/>
            <person name="Ivanova N."/>
            <person name="Daum C."/>
            <person name="Lang E."/>
            <person name="Abt B."/>
            <person name="Kopitz M."/>
            <person name="Saunders E."/>
            <person name="Lapidus A."/>
            <person name="Lucas S."/>
            <person name="Glavina Del Rio T."/>
            <person name="Nolan M."/>
            <person name="Tice H."/>
            <person name="Copeland A."/>
            <person name="Cheng J.F."/>
            <person name="Chen F."/>
            <person name="Bruce D."/>
            <person name="Goodwin L."/>
            <person name="Pitluck S."/>
            <person name="Mavromatis K."/>
            <person name="Pati A."/>
            <person name="Mikhailova N."/>
            <person name="Chen A."/>
            <person name="Palaniappan K."/>
            <person name="Land M."/>
            <person name="Hauser L."/>
            <person name="Chang Y.J."/>
            <person name="Jeffries C.D."/>
            <person name="Detter J.C."/>
            <person name="Brettin T."/>
            <person name="Rohde M."/>
            <person name="Goker M."/>
            <person name="Bristow J."/>
            <person name="Markowitz V."/>
            <person name="Eisen J.A."/>
            <person name="Hugenholtz P."/>
            <person name="Kyrpides N.C."/>
            <person name="Klenk H.P."/>
        </authorList>
    </citation>
    <scope>NUCLEOTIDE SEQUENCE [LARGE SCALE GENOMIC DNA]</scope>
    <source>
        <strain evidence="2">DSM 14365 / CIP 107738 / JCM 11303 / AJ 13395 / SMP-2</strain>
    </source>
</reference>
<name>D0LLS0_HALO1</name>
<dbReference type="KEGG" id="hoh:Hoch_0655"/>
<dbReference type="PANTHER" id="PTHR35861:SF1">
    <property type="entry name" value="PHAGE TAIL SHEATH PROTEIN"/>
    <property type="match status" value="1"/>
</dbReference>
<dbReference type="eggNOG" id="COG3497">
    <property type="taxonomic scope" value="Bacteria"/>
</dbReference>
<dbReference type="EMBL" id="CP001804">
    <property type="protein sequence ID" value="ACY13287.1"/>
    <property type="molecule type" value="Genomic_DNA"/>
</dbReference>
<dbReference type="Proteomes" id="UP000001880">
    <property type="component" value="Chromosome"/>
</dbReference>